<comment type="caution">
    <text evidence="2">The sequence shown here is derived from an EMBL/GenBank/DDBJ whole genome shotgun (WGS) entry which is preliminary data.</text>
</comment>
<dbReference type="Proteomes" id="UP000518300">
    <property type="component" value="Unassembled WGS sequence"/>
</dbReference>
<dbReference type="Pfam" id="PF05028">
    <property type="entry name" value="PARG_cat_C"/>
    <property type="match status" value="1"/>
</dbReference>
<dbReference type="GO" id="GO:0004649">
    <property type="term" value="F:poly(ADP-ribose) glycohydrolase activity"/>
    <property type="evidence" value="ECO:0007669"/>
    <property type="project" value="InterPro"/>
</dbReference>
<sequence>MSAPTPVCLLRREYKASVLLDEHPPVLRHPHKRLVFELSCPPGAVHAGNVELTRWRALPLPETVQLSPTEVLVVPGFYDYSGDDAGVWHVNFADPQLFVAYGSALLAQDELQAAEHPVLGSLREALLYEGLPAKTEVNDEPTPILVVGAERRCAIATHPDRAAGRPRGLYGNLFAAASSSVIRAAVKVLRPPTRTNLIAMAAPTGGPGPYFRWQLERVLTTAYTAFSAAMTESRQLWPGRPVEIHTGFWGCGAFGGNRHAMTLLQLLSARLAGVDRLRFHAGDDAGLAAFETGSEDLDRVLAAGTPGEPLAELVERIGDLDYEWGVSDGN</sequence>
<protein>
    <recommendedName>
        <fullName evidence="1">PARG catalytic Macro domain-containing protein</fullName>
    </recommendedName>
</protein>
<evidence type="ECO:0000313" key="2">
    <source>
        <dbReference type="EMBL" id="NMO17065.1"/>
    </source>
</evidence>
<keyword evidence="3" id="KW-1185">Reference proteome</keyword>
<dbReference type="GO" id="GO:0006282">
    <property type="term" value="P:regulation of DNA repair"/>
    <property type="evidence" value="ECO:0007669"/>
    <property type="project" value="InterPro"/>
</dbReference>
<evidence type="ECO:0000259" key="1">
    <source>
        <dbReference type="Pfam" id="PF05028"/>
    </source>
</evidence>
<dbReference type="RefSeq" id="WP_169346349.1">
    <property type="nucleotide sequence ID" value="NZ_JABBJJ010000087.1"/>
</dbReference>
<dbReference type="InterPro" id="IPR046372">
    <property type="entry name" value="PARG_cat_C"/>
</dbReference>
<name>A0A848LH89_9BACT</name>
<gene>
    <name evidence="2" type="ORF">HG543_19690</name>
</gene>
<organism evidence="2 3">
    <name type="scientific">Pyxidicoccus fallax</name>
    <dbReference type="NCBI Taxonomy" id="394095"/>
    <lineage>
        <taxon>Bacteria</taxon>
        <taxon>Pseudomonadati</taxon>
        <taxon>Myxococcota</taxon>
        <taxon>Myxococcia</taxon>
        <taxon>Myxococcales</taxon>
        <taxon>Cystobacterineae</taxon>
        <taxon>Myxococcaceae</taxon>
        <taxon>Pyxidicoccus</taxon>
    </lineage>
</organism>
<feature type="domain" description="PARG catalytic Macro" evidence="1">
    <location>
        <begin position="210"/>
        <end position="284"/>
    </location>
</feature>
<proteinExistence type="predicted"/>
<evidence type="ECO:0000313" key="3">
    <source>
        <dbReference type="Proteomes" id="UP000518300"/>
    </source>
</evidence>
<dbReference type="EMBL" id="JABBJJ010000087">
    <property type="protein sequence ID" value="NMO17065.1"/>
    <property type="molecule type" value="Genomic_DNA"/>
</dbReference>
<accession>A0A848LH89</accession>
<dbReference type="AlphaFoldDB" id="A0A848LH89"/>
<reference evidence="2 3" key="1">
    <citation type="submission" date="2020-04" db="EMBL/GenBank/DDBJ databases">
        <title>Draft genome of Pyxidicoccus fallax type strain.</title>
        <authorList>
            <person name="Whitworth D.E."/>
        </authorList>
    </citation>
    <scope>NUCLEOTIDE SEQUENCE [LARGE SCALE GENOMIC DNA]</scope>
    <source>
        <strain evidence="2 3">DSM 14698</strain>
    </source>
</reference>